<feature type="transmembrane region" description="Helical" evidence="1">
    <location>
        <begin position="129"/>
        <end position="150"/>
    </location>
</feature>
<feature type="transmembrane region" description="Helical" evidence="1">
    <location>
        <begin position="12"/>
        <end position="31"/>
    </location>
</feature>
<keyword evidence="1" id="KW-0472">Membrane</keyword>
<dbReference type="Proteomes" id="UP001447151">
    <property type="component" value="Unassembled WGS sequence"/>
</dbReference>
<evidence type="ECO:0000313" key="2">
    <source>
        <dbReference type="EMBL" id="MEQ3511432.1"/>
    </source>
</evidence>
<feature type="transmembrane region" description="Helical" evidence="1">
    <location>
        <begin position="171"/>
        <end position="191"/>
    </location>
</feature>
<evidence type="ECO:0000313" key="3">
    <source>
        <dbReference type="Proteomes" id="UP001447151"/>
    </source>
</evidence>
<dbReference type="EMBL" id="JBECZB010000012">
    <property type="protein sequence ID" value="MEQ3511432.1"/>
    <property type="molecule type" value="Genomic_DNA"/>
</dbReference>
<reference evidence="2 3" key="1">
    <citation type="submission" date="2024-05" db="EMBL/GenBank/DDBJ databases">
        <authorList>
            <person name="Matzinger S.R."/>
            <person name="Bankers L."/>
            <person name="Rossheim A."/>
            <person name="Hetherington-Rauth M.C."/>
            <person name="Smith A."/>
            <person name="Baird S."/>
            <person name="Polanco D."/>
        </authorList>
    </citation>
    <scope>NUCLEOTIDE SEQUENCE [LARGE SCALE GENOMIC DNA]</scope>
    <source>
        <strain evidence="2 3">2024CJ-00066</strain>
    </source>
</reference>
<keyword evidence="1" id="KW-1133">Transmembrane helix</keyword>
<dbReference type="RefSeq" id="WP_349273330.1">
    <property type="nucleotide sequence ID" value="NZ_JBECZB010000012.1"/>
</dbReference>
<feature type="transmembrane region" description="Helical" evidence="1">
    <location>
        <begin position="72"/>
        <end position="96"/>
    </location>
</feature>
<keyword evidence="1" id="KW-0812">Transmembrane</keyword>
<evidence type="ECO:0000256" key="1">
    <source>
        <dbReference type="SAM" id="Phobius"/>
    </source>
</evidence>
<sequence>MLDSNDWKSIVLNIVCGIVTAVIIGIFTGLWKKSRYKCQEWVSGNSDRIPVQDTSLYPNDIKAKRRYEVKKFIGEVSFYTLTYLIILASFSMPILFHDPFGTNRLYLSQAKYIGMYFPEISMTGGYANIFVWFITLTLYVPIFGLSKLMTKYLWYPLTNIFWDYNENLDKVGFLIFIALKSLFISACVQWLFFDTEFLQALENVLILTVFSIIFALSQNRRQ</sequence>
<keyword evidence="3" id="KW-1185">Reference proteome</keyword>
<name>A0ABV1JNY6_NEIPO</name>
<gene>
    <name evidence="2" type="ORF">ABM124_09040</name>
</gene>
<comment type="caution">
    <text evidence="2">The sequence shown here is derived from an EMBL/GenBank/DDBJ whole genome shotgun (WGS) entry which is preliminary data.</text>
</comment>
<proteinExistence type="predicted"/>
<feature type="transmembrane region" description="Helical" evidence="1">
    <location>
        <begin position="197"/>
        <end position="216"/>
    </location>
</feature>
<protein>
    <submittedName>
        <fullName evidence="2">Uncharacterized protein</fullName>
    </submittedName>
</protein>
<accession>A0ABV1JNY6</accession>
<organism evidence="2 3">
    <name type="scientific">Neisseria polysaccharea</name>
    <dbReference type="NCBI Taxonomy" id="489"/>
    <lineage>
        <taxon>Bacteria</taxon>
        <taxon>Pseudomonadati</taxon>
        <taxon>Pseudomonadota</taxon>
        <taxon>Betaproteobacteria</taxon>
        <taxon>Neisseriales</taxon>
        <taxon>Neisseriaceae</taxon>
        <taxon>Neisseria</taxon>
    </lineage>
</organism>